<evidence type="ECO:0000313" key="2">
    <source>
        <dbReference type="EMBL" id="MCP8969967.1"/>
    </source>
</evidence>
<protein>
    <submittedName>
        <fullName evidence="2">DUF2306 domain-containing protein</fullName>
    </submittedName>
</protein>
<gene>
    <name evidence="2" type="ORF">NK662_15680</name>
</gene>
<evidence type="ECO:0000256" key="1">
    <source>
        <dbReference type="SAM" id="Phobius"/>
    </source>
</evidence>
<feature type="transmembrane region" description="Helical" evidence="1">
    <location>
        <begin position="7"/>
        <end position="30"/>
    </location>
</feature>
<dbReference type="InterPro" id="IPR018750">
    <property type="entry name" value="DUF2306_membrane"/>
</dbReference>
<keyword evidence="1" id="KW-1133">Transmembrane helix</keyword>
<accession>A0AA41X755</accession>
<dbReference type="AlphaFoldDB" id="A0AA41X755"/>
<dbReference type="Proteomes" id="UP001156102">
    <property type="component" value="Unassembled WGS sequence"/>
</dbReference>
<name>A0AA41X755_9BACI</name>
<proteinExistence type="predicted"/>
<feature type="transmembrane region" description="Helical" evidence="1">
    <location>
        <begin position="156"/>
        <end position="176"/>
    </location>
</feature>
<feature type="transmembrane region" description="Helical" evidence="1">
    <location>
        <begin position="115"/>
        <end position="136"/>
    </location>
</feature>
<dbReference type="RefSeq" id="WP_254759885.1">
    <property type="nucleotide sequence ID" value="NZ_JANCLT010000008.1"/>
</dbReference>
<reference evidence="2" key="1">
    <citation type="submission" date="2022-07" db="EMBL/GenBank/DDBJ databases">
        <authorList>
            <person name="Li W.-J."/>
            <person name="Deng Q.-Q."/>
        </authorList>
    </citation>
    <scope>NUCLEOTIDE SEQUENCE</scope>
    <source>
        <strain evidence="2">SYSU M60031</strain>
    </source>
</reference>
<comment type="caution">
    <text evidence="2">The sequence shown here is derived from an EMBL/GenBank/DDBJ whole genome shotgun (WGS) entry which is preliminary data.</text>
</comment>
<organism evidence="2 3">
    <name type="scientific">Ectobacillus ponti</name>
    <dbReference type="NCBI Taxonomy" id="2961894"/>
    <lineage>
        <taxon>Bacteria</taxon>
        <taxon>Bacillati</taxon>
        <taxon>Bacillota</taxon>
        <taxon>Bacilli</taxon>
        <taxon>Bacillales</taxon>
        <taxon>Bacillaceae</taxon>
        <taxon>Ectobacillus</taxon>
    </lineage>
</organism>
<feature type="transmembrane region" description="Helical" evidence="1">
    <location>
        <begin position="88"/>
        <end position="109"/>
    </location>
</feature>
<evidence type="ECO:0000313" key="3">
    <source>
        <dbReference type="Proteomes" id="UP001156102"/>
    </source>
</evidence>
<dbReference type="EMBL" id="JANCLT010000008">
    <property type="protein sequence ID" value="MCP8969967.1"/>
    <property type="molecule type" value="Genomic_DNA"/>
</dbReference>
<keyword evidence="3" id="KW-1185">Reference proteome</keyword>
<feature type="transmembrane region" description="Helical" evidence="1">
    <location>
        <begin position="182"/>
        <end position="201"/>
    </location>
</feature>
<keyword evidence="1" id="KW-0472">Membrane</keyword>
<keyword evidence="1" id="KW-0812">Transmembrane</keyword>
<feature type="transmembrane region" description="Helical" evidence="1">
    <location>
        <begin position="55"/>
        <end position="76"/>
    </location>
</feature>
<sequence>MKASKANLFVWLGYLILLASVLYIGVQYFWNDPRNAGIVAAKLMQPAFPFDVWKIFFYIHITAGATALITGSVQLLRWSRRRLRVHRLLGRIYVYSIFVSVPAGVYLAFYATGGLGSTIGFLILNTAWFTTTWIGLRRILKRDAAGHENWMLRSYAVTLVFLTFRVLMPLLVMAGMSMAAGFPLAIAAGILINLYVAEAIIRKRKKTVPHTGNASV</sequence>
<dbReference type="Pfam" id="PF10067">
    <property type="entry name" value="DUF2306"/>
    <property type="match status" value="1"/>
</dbReference>